<evidence type="ECO:0000256" key="11">
    <source>
        <dbReference type="ARBA" id="ARBA00023329"/>
    </source>
</evidence>
<dbReference type="GO" id="GO:0006891">
    <property type="term" value="P:intra-Golgi vesicle-mediated transport"/>
    <property type="evidence" value="ECO:0007669"/>
    <property type="project" value="TreeGrafter"/>
</dbReference>
<evidence type="ECO:0000256" key="5">
    <source>
        <dbReference type="ARBA" id="ARBA00022553"/>
    </source>
</evidence>
<dbReference type="STRING" id="56484.A0A1Y2EZE2"/>
<dbReference type="PANTHER" id="PTHR10261:SF0">
    <property type="entry name" value="COATOMER SUBUNIT GAMMA-2"/>
    <property type="match status" value="1"/>
</dbReference>
<dbReference type="InterPro" id="IPR032154">
    <property type="entry name" value="Coatomer_g_Cpla"/>
</dbReference>
<dbReference type="Pfam" id="PF16381">
    <property type="entry name" value="Coatomer_g_Cpla"/>
    <property type="match status" value="1"/>
</dbReference>
<accession>A0A1Y2EZE2</accession>
<dbReference type="Pfam" id="PF01602">
    <property type="entry name" value="Adaptin_N"/>
    <property type="match status" value="1"/>
</dbReference>
<evidence type="ECO:0000256" key="10">
    <source>
        <dbReference type="ARBA" id="ARBA00023136"/>
    </source>
</evidence>
<reference evidence="17 18" key="1">
    <citation type="submission" date="2016-07" db="EMBL/GenBank/DDBJ databases">
        <title>Pervasive Adenine N6-methylation of Active Genes in Fungi.</title>
        <authorList>
            <consortium name="DOE Joint Genome Institute"/>
            <person name="Mondo S.J."/>
            <person name="Dannebaum R.O."/>
            <person name="Kuo R.C."/>
            <person name="Labutti K."/>
            <person name="Haridas S."/>
            <person name="Kuo A."/>
            <person name="Salamov A."/>
            <person name="Ahrendt S.R."/>
            <person name="Lipzen A."/>
            <person name="Sullivan W."/>
            <person name="Andreopoulos W.B."/>
            <person name="Clum A."/>
            <person name="Lindquist E."/>
            <person name="Daum C."/>
            <person name="Ramamoorthy G.K."/>
            <person name="Gryganskyi A."/>
            <person name="Culley D."/>
            <person name="Magnuson J.K."/>
            <person name="James T.Y."/>
            <person name="O'Malley M.A."/>
            <person name="Stajich J.E."/>
            <person name="Spatafora J.W."/>
            <person name="Visel A."/>
            <person name="Grigoriev I.V."/>
        </authorList>
    </citation>
    <scope>NUCLEOTIDE SEQUENCE [LARGE SCALE GENOMIC DNA]</scope>
    <source>
        <strain evidence="17 18">12-1054</strain>
    </source>
</reference>
<comment type="similarity">
    <text evidence="2 13">Belongs to the COPG family.</text>
</comment>
<evidence type="ECO:0000256" key="4">
    <source>
        <dbReference type="ARBA" id="ARBA00022490"/>
    </source>
</evidence>
<dbReference type="InterPro" id="IPR009028">
    <property type="entry name" value="Coatomer/calthrin_app_sub_C"/>
</dbReference>
<keyword evidence="5" id="KW-0597">Phosphoprotein</keyword>
<dbReference type="InterPro" id="IPR002553">
    <property type="entry name" value="Clathrin/coatomer_adapt-like_N"/>
</dbReference>
<dbReference type="FunFam" id="3.30.310.10:FF:000008">
    <property type="entry name" value="Coatomer subunit gamma"/>
    <property type="match status" value="1"/>
</dbReference>
<dbReference type="Gene3D" id="1.25.10.10">
    <property type="entry name" value="Leucine-rich Repeat Variant"/>
    <property type="match status" value="2"/>
</dbReference>
<dbReference type="OrthoDB" id="1074925at2759"/>
<organism evidence="17 18">
    <name type="scientific">Protomyces lactucae-debilis</name>
    <dbReference type="NCBI Taxonomy" id="2754530"/>
    <lineage>
        <taxon>Eukaryota</taxon>
        <taxon>Fungi</taxon>
        <taxon>Dikarya</taxon>
        <taxon>Ascomycota</taxon>
        <taxon>Taphrinomycotina</taxon>
        <taxon>Taphrinomycetes</taxon>
        <taxon>Taphrinales</taxon>
        <taxon>Protomycetaceae</taxon>
        <taxon>Protomyces</taxon>
    </lineage>
</organism>
<dbReference type="PANTHER" id="PTHR10261">
    <property type="entry name" value="COATOMER SUBUNIT GAMMA"/>
    <property type="match status" value="1"/>
</dbReference>
<comment type="caution">
    <text evidence="17">The sequence shown here is derived from an EMBL/GenBank/DDBJ whole genome shotgun (WGS) entry which is preliminary data.</text>
</comment>
<name>A0A1Y2EZE2_PROLT</name>
<dbReference type="RefSeq" id="XP_040722714.1">
    <property type="nucleotide sequence ID" value="XM_040870024.1"/>
</dbReference>
<feature type="domain" description="Coatomer subunit gamma C-terminal" evidence="16">
    <location>
        <begin position="800"/>
        <end position="913"/>
    </location>
</feature>
<evidence type="ECO:0000313" key="17">
    <source>
        <dbReference type="EMBL" id="ORY76634.1"/>
    </source>
</evidence>
<sequence length="915" mass="101152">MSDSKKDEDGSSDFFANIDRTTVFQGARLFNQSPISPKKCRILLTKLIYLLSTGEKFSTQESTDLFFGMTKLFQHKDASLRQMVYVVMQELYKDAEDTIMITSSIMKDTSTSSETMYRPNSIRALTRIIDGGSIPVIERPISTAIVDKTPAVSSAALVSSIHLFPLSKDIVRRWMNQVSEVLTSRTVGATIPIPAHLTQLNLRPNPSFMCQYHALGLLYLMRGHDRMGVVKMIQTYSKPAQSGGSFFGGKTPDLRSSWAVCLLVRYARQVIDEDVNFRAPMFALLDGWLKHKSDMVNLEAAKAILTLPTLTSSEAQPALNTLQIFLTSPRFVTRFAAIRILNRFSQRMPQAMASLNVDIEPLVSDTNRNIATYAITTLLKTGSEESVERLMETIQGFMADISDEFKIIVISSIRALCLKFPSKQASTLTFLAEMLRDDGGYDFKKALVEAIFDLIKYVDDAKEEALAQLCEFIEDCEYHKLSARILYVVGREGPRCKEPNKFVRYIYNRIILENAIVRAAAVNALARFAQVPALNHSVRVLLKRCLGDSDDEVRDRAALALRVLESDKQTEKYLQSESTYNLPQLEKSLVLYVQEANYGAQFKIEEVQVISRADADAAALASKTDISSGEEILPTPTMETTVEVPSPTAEKFAESLSAISEFKAFGDVLRSGPAIALTTPEMEFHVQAHVHLYAAHVVLQFNIQNTLTDTILEKVGVMATPSEEDFVEEFILEAEKATATQNATVYAVFSRPAGTFAVCDFSNVLKYTSRELDPSTGEAEEEGYDDEYEVDTLELGASAYIQPLYVSNFQTTFDGLPESCAEVYALSELNSLEEACERIVKALGMTPLEGSDVPMSGNTHTLKVAGKVIGKDRESGTPALATIQLAFRPGKGVSLKITAKSEKLAVAELVAGGIA</sequence>
<evidence type="ECO:0000256" key="3">
    <source>
        <dbReference type="ARBA" id="ARBA00022448"/>
    </source>
</evidence>
<evidence type="ECO:0000256" key="7">
    <source>
        <dbReference type="ARBA" id="ARBA00022892"/>
    </source>
</evidence>
<dbReference type="GO" id="GO:0005793">
    <property type="term" value="C:endoplasmic reticulum-Golgi intermediate compartment"/>
    <property type="evidence" value="ECO:0007669"/>
    <property type="project" value="TreeGrafter"/>
</dbReference>
<dbReference type="GO" id="GO:0000139">
    <property type="term" value="C:Golgi membrane"/>
    <property type="evidence" value="ECO:0007669"/>
    <property type="project" value="UniProtKB-SubCell"/>
</dbReference>
<evidence type="ECO:0000256" key="6">
    <source>
        <dbReference type="ARBA" id="ARBA00022737"/>
    </source>
</evidence>
<proteinExistence type="inferred from homology"/>
<dbReference type="SUPFAM" id="SSF49348">
    <property type="entry name" value="Clathrin adaptor appendage domain"/>
    <property type="match status" value="1"/>
</dbReference>
<dbReference type="GO" id="GO:0005783">
    <property type="term" value="C:endoplasmic reticulum"/>
    <property type="evidence" value="ECO:0007669"/>
    <property type="project" value="TreeGrafter"/>
</dbReference>
<feature type="domain" description="Clathrin/coatomer adaptor adaptin-like N-terminal" evidence="14">
    <location>
        <begin position="26"/>
        <end position="567"/>
    </location>
</feature>
<dbReference type="OMA" id="DFIEDCE"/>
<evidence type="ECO:0000259" key="16">
    <source>
        <dbReference type="Pfam" id="PF16381"/>
    </source>
</evidence>
<keyword evidence="10 13" id="KW-0472">Membrane</keyword>
<dbReference type="GO" id="GO:0009306">
    <property type="term" value="P:protein secretion"/>
    <property type="evidence" value="ECO:0007669"/>
    <property type="project" value="TreeGrafter"/>
</dbReference>
<dbReference type="InterPro" id="IPR012295">
    <property type="entry name" value="TBP_dom_sf"/>
</dbReference>
<keyword evidence="4 13" id="KW-0963">Cytoplasm</keyword>
<dbReference type="Proteomes" id="UP000193685">
    <property type="component" value="Unassembled WGS sequence"/>
</dbReference>
<keyword evidence="8 13" id="KW-0653">Protein transport</keyword>
<keyword evidence="11 13" id="KW-0968">Cytoplasmic vesicle</keyword>
<comment type="subunit">
    <text evidence="13">Oligomeric complex.</text>
</comment>
<dbReference type="InterPro" id="IPR037067">
    <property type="entry name" value="Coatomer_gsu_app_sf"/>
</dbReference>
<dbReference type="Pfam" id="PF08752">
    <property type="entry name" value="COP-gamma_platf"/>
    <property type="match status" value="1"/>
</dbReference>
<comment type="subcellular location">
    <subcellularLocation>
        <location evidence="13">Cytoplasm</location>
    </subcellularLocation>
    <subcellularLocation>
        <location evidence="1 13">Golgi apparatus membrane</location>
        <topology evidence="1 13">Peripheral membrane protein</topology>
        <orientation evidence="1 13">Cytoplasmic side</orientation>
    </subcellularLocation>
    <subcellularLocation>
        <location evidence="13">Cytoplasmic vesicle</location>
        <location evidence="13">COPI-coated vesicle membrane</location>
        <topology evidence="13">Peripheral membrane protein</topology>
        <orientation evidence="13">Cytoplasmic side</orientation>
    </subcellularLocation>
</comment>
<dbReference type="FunFam" id="2.60.40.1480:FF:000001">
    <property type="entry name" value="Coatomer subunit gamma"/>
    <property type="match status" value="1"/>
</dbReference>
<dbReference type="InterPro" id="IPR013041">
    <property type="entry name" value="Clathrin_app_Ig-like_sf"/>
</dbReference>
<protein>
    <recommendedName>
        <fullName evidence="13">Coatomer subunit gamma</fullName>
    </recommendedName>
</protein>
<keyword evidence="18" id="KW-1185">Reference proteome</keyword>
<dbReference type="InterPro" id="IPR017106">
    <property type="entry name" value="Coatomer_gsu"/>
</dbReference>
<evidence type="ECO:0000259" key="14">
    <source>
        <dbReference type="Pfam" id="PF01602"/>
    </source>
</evidence>
<dbReference type="EMBL" id="MCFI01000022">
    <property type="protein sequence ID" value="ORY76634.1"/>
    <property type="molecule type" value="Genomic_DNA"/>
</dbReference>
<dbReference type="GeneID" id="63786623"/>
<dbReference type="PIRSF" id="PIRSF037093">
    <property type="entry name" value="Coatomer_gamma_subunit"/>
    <property type="match status" value="1"/>
</dbReference>
<dbReference type="InterPro" id="IPR016024">
    <property type="entry name" value="ARM-type_fold"/>
</dbReference>
<evidence type="ECO:0000256" key="13">
    <source>
        <dbReference type="PIRNR" id="PIRNR037093"/>
    </source>
</evidence>
<dbReference type="InterPro" id="IPR013040">
    <property type="entry name" value="Coatomer_gsu_app_Ig-like_dom"/>
</dbReference>
<keyword evidence="7 13" id="KW-0931">ER-Golgi transport</keyword>
<evidence type="ECO:0000256" key="12">
    <source>
        <dbReference type="ARBA" id="ARBA00025536"/>
    </source>
</evidence>
<evidence type="ECO:0000256" key="9">
    <source>
        <dbReference type="ARBA" id="ARBA00023034"/>
    </source>
</evidence>
<dbReference type="AlphaFoldDB" id="A0A1Y2EZE2"/>
<dbReference type="GO" id="GO:0005198">
    <property type="term" value="F:structural molecule activity"/>
    <property type="evidence" value="ECO:0007669"/>
    <property type="project" value="InterPro"/>
</dbReference>
<dbReference type="GO" id="GO:0006886">
    <property type="term" value="P:intracellular protein transport"/>
    <property type="evidence" value="ECO:0007669"/>
    <property type="project" value="InterPro"/>
</dbReference>
<evidence type="ECO:0000259" key="15">
    <source>
        <dbReference type="Pfam" id="PF08752"/>
    </source>
</evidence>
<gene>
    <name evidence="17" type="ORF">BCR37DRAFT_383268</name>
</gene>
<dbReference type="GO" id="GO:0030126">
    <property type="term" value="C:COPI vesicle coat"/>
    <property type="evidence" value="ECO:0007669"/>
    <property type="project" value="InterPro"/>
</dbReference>
<feature type="domain" description="Coatomer gamma subunit appendage Ig-like subdomain" evidence="15">
    <location>
        <begin position="651"/>
        <end position="795"/>
    </location>
</feature>
<keyword evidence="9 13" id="KW-0333">Golgi apparatus</keyword>
<dbReference type="Gene3D" id="3.30.310.10">
    <property type="entry name" value="TATA-Binding Protein"/>
    <property type="match status" value="1"/>
</dbReference>
<evidence type="ECO:0000256" key="1">
    <source>
        <dbReference type="ARBA" id="ARBA00004255"/>
    </source>
</evidence>
<keyword evidence="6" id="KW-0677">Repeat</keyword>
<dbReference type="GO" id="GO:0006888">
    <property type="term" value="P:endoplasmic reticulum to Golgi vesicle-mediated transport"/>
    <property type="evidence" value="ECO:0007669"/>
    <property type="project" value="TreeGrafter"/>
</dbReference>
<dbReference type="Gene3D" id="2.60.40.1480">
    <property type="entry name" value="Coatomer, gamma subunit, appendage domain"/>
    <property type="match status" value="1"/>
</dbReference>
<evidence type="ECO:0000313" key="18">
    <source>
        <dbReference type="Proteomes" id="UP000193685"/>
    </source>
</evidence>
<keyword evidence="3 13" id="KW-0813">Transport</keyword>
<comment type="function">
    <text evidence="12 13">The coatomer is a cytosolic protein complex that binds to dilysine motifs and reversibly associates with Golgi non-clathrin-coated vesicles, which further mediate biosynthetic protein transport from the ER, via the Golgi up to the trans Golgi network. Coatomer complex is required for budding from Golgi membranes, and is essential for the retrograde Golgi-to-ER transport of dilysine-tagged proteins.</text>
</comment>
<dbReference type="SUPFAM" id="SSF55711">
    <property type="entry name" value="Subdomain of clathrin and coatomer appendage domain"/>
    <property type="match status" value="1"/>
</dbReference>
<evidence type="ECO:0000256" key="2">
    <source>
        <dbReference type="ARBA" id="ARBA00010720"/>
    </source>
</evidence>
<evidence type="ECO:0000256" key="8">
    <source>
        <dbReference type="ARBA" id="ARBA00022927"/>
    </source>
</evidence>
<dbReference type="FunFam" id="1.25.10.10:FF:000071">
    <property type="entry name" value="Coatomer subunit gamma"/>
    <property type="match status" value="1"/>
</dbReference>
<dbReference type="SUPFAM" id="SSF48371">
    <property type="entry name" value="ARM repeat"/>
    <property type="match status" value="1"/>
</dbReference>
<dbReference type="InterPro" id="IPR011989">
    <property type="entry name" value="ARM-like"/>
</dbReference>